<dbReference type="STRING" id="364197.SAMN05216296_2412"/>
<dbReference type="Proteomes" id="UP000243232">
    <property type="component" value="Chromosome I"/>
</dbReference>
<reference evidence="2" key="1">
    <citation type="submission" date="2016-10" db="EMBL/GenBank/DDBJ databases">
        <authorList>
            <person name="Varghese N."/>
            <person name="Submissions S."/>
        </authorList>
    </citation>
    <scope>NUCLEOTIDE SEQUENCE [LARGE SCALE GENOMIC DNA]</scope>
    <source>
        <strain evidence="2">DSM 17875</strain>
    </source>
</reference>
<gene>
    <name evidence="1" type="ORF">SAMN05216296_2412</name>
</gene>
<proteinExistence type="predicted"/>
<dbReference type="AlphaFoldDB" id="A0A1H2GN47"/>
<protein>
    <submittedName>
        <fullName evidence="1">Phage regulatory protein Rha</fullName>
    </submittedName>
</protein>
<dbReference type="Pfam" id="PF09669">
    <property type="entry name" value="Phage_pRha"/>
    <property type="match status" value="1"/>
</dbReference>
<dbReference type="OrthoDB" id="79831at2"/>
<evidence type="ECO:0000313" key="1">
    <source>
        <dbReference type="EMBL" id="SDU20912.1"/>
    </source>
</evidence>
<dbReference type="EMBL" id="LT629785">
    <property type="protein sequence ID" value="SDU20912.1"/>
    <property type="molecule type" value="Genomic_DNA"/>
</dbReference>
<dbReference type="InterPro" id="IPR014054">
    <property type="entry name" value="Phage_regulatory_Rha"/>
</dbReference>
<keyword evidence="2" id="KW-1185">Reference proteome</keyword>
<accession>A0A1H2GN47</accession>
<evidence type="ECO:0000313" key="2">
    <source>
        <dbReference type="Proteomes" id="UP000243232"/>
    </source>
</evidence>
<dbReference type="RefSeq" id="WP_090195550.1">
    <property type="nucleotide sequence ID" value="NZ_LT629785.1"/>
</dbReference>
<organism evidence="1 2">
    <name type="scientific">Pseudomonas pohangensis</name>
    <dbReference type="NCBI Taxonomy" id="364197"/>
    <lineage>
        <taxon>Bacteria</taxon>
        <taxon>Pseudomonadati</taxon>
        <taxon>Pseudomonadota</taxon>
        <taxon>Gammaproteobacteria</taxon>
        <taxon>Pseudomonadales</taxon>
        <taxon>Pseudomonadaceae</taxon>
        <taxon>Pseudomonas</taxon>
    </lineage>
</organism>
<sequence>MKKLTPSDNPLVVSTNDDLFVDTTTISQLFERPHKNVLRSLANLVEAGAISRLTIEPRDYIDSRGKTQPCYRLSERDALLLMPFIGGNRSIEGQAKLVDAFMEQQKELLRLARHKADPLRLLEHQDKCAASRLMCEALQQARAAAGKSTEAHHYRTEGLLCNWLLTGSFSPVDDNELSTIELRKLKKIRRQNTTLIIGGYTYPQRKGLLRQTFPPERAID</sequence>
<name>A0A1H2GN47_9PSED</name>